<proteinExistence type="predicted"/>
<evidence type="ECO:0000313" key="1">
    <source>
        <dbReference type="RefSeq" id="XP_028142299.1"/>
    </source>
</evidence>
<dbReference type="InParanoid" id="A0A6P7G090"/>
<protein>
    <submittedName>
        <fullName evidence="1">Uncharacterized protein LOC114336171</fullName>
    </submittedName>
</protein>
<sequence length="150" mass="17691">MNLSETFTRRMFKKIGGFPYKIQIGQHLTRQDKKSRVVYCASVLAMVYEQPLFFSVWFTDECHIHLNGFINRQTNRFLGFERPEIIVEKPLHSDRVTIWCAVSGNGLLDPYFVEDERRRPVTLNQVRYREQILTPFLLISDNSVVPETYS</sequence>
<name>A0A6P7G090_DIAVI</name>
<dbReference type="PANTHER" id="PTHR47326">
    <property type="entry name" value="TRANSPOSABLE ELEMENT TC3 TRANSPOSASE-LIKE PROTEIN"/>
    <property type="match status" value="1"/>
</dbReference>
<reference evidence="1" key="1">
    <citation type="submission" date="2025-08" db="UniProtKB">
        <authorList>
            <consortium name="RefSeq"/>
        </authorList>
    </citation>
    <scope>IDENTIFICATION</scope>
    <source>
        <tissue evidence="1">Whole insect</tissue>
    </source>
</reference>
<accession>A0A6P7G090</accession>
<dbReference type="Gene3D" id="3.30.420.10">
    <property type="entry name" value="Ribonuclease H-like superfamily/Ribonuclease H"/>
    <property type="match status" value="1"/>
</dbReference>
<gene>
    <name evidence="1" type="primary">LOC114336171</name>
</gene>
<dbReference type="PANTHER" id="PTHR47326:SF1">
    <property type="entry name" value="HTH PSQ-TYPE DOMAIN-CONTAINING PROTEIN"/>
    <property type="match status" value="1"/>
</dbReference>
<dbReference type="InterPro" id="IPR036397">
    <property type="entry name" value="RNaseH_sf"/>
</dbReference>
<dbReference type="RefSeq" id="XP_028142299.1">
    <property type="nucleotide sequence ID" value="XM_028286498.1"/>
</dbReference>
<dbReference type="AlphaFoldDB" id="A0A6P7G090"/>
<dbReference type="GO" id="GO:0003676">
    <property type="term" value="F:nucleic acid binding"/>
    <property type="evidence" value="ECO:0007669"/>
    <property type="project" value="InterPro"/>
</dbReference>
<organism evidence="1">
    <name type="scientific">Diabrotica virgifera virgifera</name>
    <name type="common">western corn rootworm</name>
    <dbReference type="NCBI Taxonomy" id="50390"/>
    <lineage>
        <taxon>Eukaryota</taxon>
        <taxon>Metazoa</taxon>
        <taxon>Ecdysozoa</taxon>
        <taxon>Arthropoda</taxon>
        <taxon>Hexapoda</taxon>
        <taxon>Insecta</taxon>
        <taxon>Pterygota</taxon>
        <taxon>Neoptera</taxon>
        <taxon>Endopterygota</taxon>
        <taxon>Coleoptera</taxon>
        <taxon>Polyphaga</taxon>
        <taxon>Cucujiformia</taxon>
        <taxon>Chrysomeloidea</taxon>
        <taxon>Chrysomelidae</taxon>
        <taxon>Galerucinae</taxon>
        <taxon>Diabroticina</taxon>
        <taxon>Diabroticites</taxon>
        <taxon>Diabrotica</taxon>
    </lineage>
</organism>